<dbReference type="EMBL" id="KB096324">
    <property type="protein sequence ID" value="ESO06682.1"/>
    <property type="molecule type" value="Genomic_DNA"/>
</dbReference>
<dbReference type="Gene3D" id="1.20.58.1520">
    <property type="match status" value="1"/>
</dbReference>
<dbReference type="GO" id="GO:0051256">
    <property type="term" value="P:mitotic spindle midzone assembly"/>
    <property type="evidence" value="ECO:0000318"/>
    <property type="project" value="GO_Central"/>
</dbReference>
<organism evidence="3 4">
    <name type="scientific">Helobdella robusta</name>
    <name type="common">Californian leech</name>
    <dbReference type="NCBI Taxonomy" id="6412"/>
    <lineage>
        <taxon>Eukaryota</taxon>
        <taxon>Metazoa</taxon>
        <taxon>Spiralia</taxon>
        <taxon>Lophotrochozoa</taxon>
        <taxon>Annelida</taxon>
        <taxon>Clitellata</taxon>
        <taxon>Hirudinea</taxon>
        <taxon>Rhynchobdellida</taxon>
        <taxon>Glossiphoniidae</taxon>
        <taxon>Helobdella</taxon>
    </lineage>
</organism>
<name>T1FPZ9_HELRO</name>
<feature type="compositionally biased region" description="Acidic residues" evidence="1">
    <location>
        <begin position="299"/>
        <end position="308"/>
    </location>
</feature>
<dbReference type="AlphaFoldDB" id="T1FPZ9"/>
<gene>
    <name evidence="3" type="primary">20210896</name>
    <name evidence="2" type="ORF">HELRODRAFT_188448</name>
</gene>
<evidence type="ECO:0000313" key="2">
    <source>
        <dbReference type="EMBL" id="ESO06682.1"/>
    </source>
</evidence>
<evidence type="ECO:0008006" key="5">
    <source>
        <dbReference type="Google" id="ProtNLM"/>
    </source>
</evidence>
<dbReference type="InterPro" id="IPR007145">
    <property type="entry name" value="MAP65_Ase1_PRC1"/>
</dbReference>
<dbReference type="OMA" id="CKCISAK"/>
<dbReference type="Pfam" id="PF03999">
    <property type="entry name" value="MAP65_ASE1"/>
    <property type="match status" value="1"/>
</dbReference>
<reference evidence="4" key="1">
    <citation type="submission" date="2012-12" db="EMBL/GenBank/DDBJ databases">
        <authorList>
            <person name="Hellsten U."/>
            <person name="Grimwood J."/>
            <person name="Chapman J.A."/>
            <person name="Shapiro H."/>
            <person name="Aerts A."/>
            <person name="Otillar R.P."/>
            <person name="Terry A.Y."/>
            <person name="Boore J.L."/>
            <person name="Simakov O."/>
            <person name="Marletaz F."/>
            <person name="Cho S.-J."/>
            <person name="Edsinger-Gonzales E."/>
            <person name="Havlak P."/>
            <person name="Kuo D.-H."/>
            <person name="Larsson T."/>
            <person name="Lv J."/>
            <person name="Arendt D."/>
            <person name="Savage R."/>
            <person name="Osoegawa K."/>
            <person name="de Jong P."/>
            <person name="Lindberg D.R."/>
            <person name="Seaver E.C."/>
            <person name="Weisblat D.A."/>
            <person name="Putnam N.H."/>
            <person name="Grigoriev I.V."/>
            <person name="Rokhsar D.S."/>
        </authorList>
    </citation>
    <scope>NUCLEOTIDE SEQUENCE</scope>
</reference>
<proteinExistence type="predicted"/>
<dbReference type="EMBL" id="AMQM01000679">
    <property type="status" value="NOT_ANNOTATED_CDS"/>
    <property type="molecule type" value="Genomic_DNA"/>
</dbReference>
<sequence>MNELGKLKKSFSLISQQLNEIETYFGDIGVKGQALDAFGKPFLDDLNKYAERCKSVCNGLKEEAIELKSKMKEDIQANAFEISELCAYLGIDSVQFSLNEGLSLYESLEELKKIVNHLERMKIALELEKYMRIYLEYKELVDEMKLNDHLTDDQKKIYDMNVEKERIFPTEQTLDFISELKVLKENNKAECMKLCSSLKTILNRLNIPFSDEPLVYRTSDDDVFIQQPTVELLRSKLFKYQVLRKTKLKQIRQSVKDEIDSVWAAGHFTEEFKKTCSAYHKEHHNNDKNNNNNNNTDHNDDDDDEEEKEIAALEGYLEKCKCISAKLIPLNEKIESYEETWRELEEVEARLSDPNKFQNRGGKLLKDENLKKKILTILPKNESDIKKELEELKEEFGYMHSMSSSSFADSCDRKWINYHDKKNGEAVNRHRTKMETMNHELRYGSKPAPVNKRHVAWNYPKTTDDIKKKPAPLKSHNPSTHKHLVYGLTRYASKESLVSQPTSLPSHRALQQIPDSTDDDAVDGDLMNVSAYSDGAES</sequence>
<dbReference type="InParanoid" id="T1FPZ9"/>
<dbReference type="eggNOG" id="KOG4302">
    <property type="taxonomic scope" value="Eukaryota"/>
</dbReference>
<feature type="region of interest" description="Disordered" evidence="1">
    <location>
        <begin position="283"/>
        <end position="308"/>
    </location>
</feature>
<dbReference type="KEGG" id="hro:HELRODRAFT_188448"/>
<dbReference type="GeneID" id="20210896"/>
<dbReference type="GO" id="GO:0000226">
    <property type="term" value="P:microtubule cytoskeleton organization"/>
    <property type="evidence" value="ECO:0000318"/>
    <property type="project" value="GO_Central"/>
</dbReference>
<evidence type="ECO:0000313" key="3">
    <source>
        <dbReference type="EnsemblMetazoa" id="HelroP188448"/>
    </source>
</evidence>
<dbReference type="PANTHER" id="PTHR19321:SF41">
    <property type="entry name" value="FASCETTO-RELATED"/>
    <property type="match status" value="1"/>
</dbReference>
<keyword evidence="4" id="KW-1185">Reference proteome</keyword>
<evidence type="ECO:0000313" key="4">
    <source>
        <dbReference type="Proteomes" id="UP000015101"/>
    </source>
</evidence>
<dbReference type="GO" id="GO:1990023">
    <property type="term" value="C:mitotic spindle midzone"/>
    <property type="evidence" value="ECO:0000318"/>
    <property type="project" value="GO_Central"/>
</dbReference>
<feature type="region of interest" description="Disordered" evidence="1">
    <location>
        <begin position="514"/>
        <end position="538"/>
    </location>
</feature>
<protein>
    <recommendedName>
        <fullName evidence="5">Protein regulator of cytokinesis 1</fullName>
    </recommendedName>
</protein>
<dbReference type="EnsemblMetazoa" id="HelroT188448">
    <property type="protein sequence ID" value="HelroP188448"/>
    <property type="gene ID" value="HelroG188448"/>
</dbReference>
<dbReference type="GO" id="GO:0008017">
    <property type="term" value="F:microtubule binding"/>
    <property type="evidence" value="ECO:0000318"/>
    <property type="project" value="GO_Central"/>
</dbReference>
<dbReference type="GO" id="GO:0005737">
    <property type="term" value="C:cytoplasm"/>
    <property type="evidence" value="ECO:0000318"/>
    <property type="project" value="GO_Central"/>
</dbReference>
<dbReference type="RefSeq" id="XP_009016050.1">
    <property type="nucleotide sequence ID" value="XM_009017802.1"/>
</dbReference>
<reference evidence="2 4" key="2">
    <citation type="journal article" date="2013" name="Nature">
        <title>Insights into bilaterian evolution from three spiralian genomes.</title>
        <authorList>
            <person name="Simakov O."/>
            <person name="Marletaz F."/>
            <person name="Cho S.J."/>
            <person name="Edsinger-Gonzales E."/>
            <person name="Havlak P."/>
            <person name="Hellsten U."/>
            <person name="Kuo D.H."/>
            <person name="Larsson T."/>
            <person name="Lv J."/>
            <person name="Arendt D."/>
            <person name="Savage R."/>
            <person name="Osoegawa K."/>
            <person name="de Jong P."/>
            <person name="Grimwood J."/>
            <person name="Chapman J.A."/>
            <person name="Shapiro H."/>
            <person name="Aerts A."/>
            <person name="Otillar R.P."/>
            <person name="Terry A.Y."/>
            <person name="Boore J.L."/>
            <person name="Grigoriev I.V."/>
            <person name="Lindberg D.R."/>
            <person name="Seaver E.C."/>
            <person name="Weisblat D.A."/>
            <person name="Putnam N.H."/>
            <person name="Rokhsar D.S."/>
        </authorList>
    </citation>
    <scope>NUCLEOTIDE SEQUENCE</scope>
</reference>
<dbReference type="STRING" id="6412.T1FPZ9"/>
<dbReference type="PANTHER" id="PTHR19321">
    <property type="entry name" value="PROTEIN REGULATOR OF CYTOKINESIS 1 PRC1-RELATED"/>
    <property type="match status" value="1"/>
</dbReference>
<dbReference type="HOGENOM" id="CLU_506505_0_0_1"/>
<dbReference type="CTD" id="20210896"/>
<evidence type="ECO:0000256" key="1">
    <source>
        <dbReference type="SAM" id="MobiDB-lite"/>
    </source>
</evidence>
<dbReference type="Proteomes" id="UP000015101">
    <property type="component" value="Unassembled WGS sequence"/>
</dbReference>
<reference evidence="3" key="3">
    <citation type="submission" date="2015-06" db="UniProtKB">
        <authorList>
            <consortium name="EnsemblMetazoa"/>
        </authorList>
    </citation>
    <scope>IDENTIFICATION</scope>
</reference>
<dbReference type="GO" id="GO:0005819">
    <property type="term" value="C:spindle"/>
    <property type="evidence" value="ECO:0000318"/>
    <property type="project" value="GO_Central"/>
</dbReference>
<dbReference type="OrthoDB" id="642895at2759"/>
<accession>T1FPZ9</accession>